<gene>
    <name evidence="1" type="ORF">MSG28_015475</name>
</gene>
<comment type="caution">
    <text evidence="1">The sequence shown here is derived from an EMBL/GenBank/DDBJ whole genome shotgun (WGS) entry which is preliminary data.</text>
</comment>
<evidence type="ECO:0000313" key="2">
    <source>
        <dbReference type="Proteomes" id="UP001064048"/>
    </source>
</evidence>
<name>A0ACC0KAG9_CHOFU</name>
<reference evidence="1 2" key="1">
    <citation type="journal article" date="2022" name="Genome Biol. Evol.">
        <title>The Spruce Budworm Genome: Reconstructing the Evolutionary History of Antifreeze Proteins.</title>
        <authorList>
            <person name="Beliveau C."/>
            <person name="Gagne P."/>
            <person name="Picq S."/>
            <person name="Vernygora O."/>
            <person name="Keeling C.I."/>
            <person name="Pinkney K."/>
            <person name="Doucet D."/>
            <person name="Wen F."/>
            <person name="Johnston J.S."/>
            <person name="Maaroufi H."/>
            <person name="Boyle B."/>
            <person name="Laroche J."/>
            <person name="Dewar K."/>
            <person name="Juretic N."/>
            <person name="Blackburn G."/>
            <person name="Nisole A."/>
            <person name="Brunet B."/>
            <person name="Brandao M."/>
            <person name="Lumley L."/>
            <person name="Duan J."/>
            <person name="Quan G."/>
            <person name="Lucarotti C.J."/>
            <person name="Roe A.D."/>
            <person name="Sperling F.A.H."/>
            <person name="Levesque R.C."/>
            <person name="Cusson M."/>
        </authorList>
    </citation>
    <scope>NUCLEOTIDE SEQUENCE [LARGE SCALE GENOMIC DNA]</scope>
    <source>
        <strain evidence="1">Glfc:IPQL:Cfum</strain>
    </source>
</reference>
<sequence>MYGSKYPVPKALVPPPTMSEKRVERTEIINESIIKPEISLKYALLDTLEFDLDNPPVRQDDLMSFFGREHGQRLVQDDHTTYRDEHSAPFLYQTKSQLNLCVLSEHRPPKEAPTSPPPVLSELAISHSKVVCELKNALKSHDVLKHKDGQDRDGGAGFISNFKAKDEERECLVAGSQAQIVASSDNFFRTNFKSPNTESKYEKEYRSSVAKSSSELSQAEDRGFKPRPAPLTFSEFMCEITFEIYHELYGEGKHREETCTNLQSNSMVCVKFPIRTGPAWELLPKPSHSERRPVPSSGWDNYYKCEIKK</sequence>
<protein>
    <submittedName>
        <fullName evidence="1">Uncharacterized protein</fullName>
    </submittedName>
</protein>
<keyword evidence="2" id="KW-1185">Reference proteome</keyword>
<dbReference type="EMBL" id="CM046128">
    <property type="protein sequence ID" value="KAI8433439.1"/>
    <property type="molecule type" value="Genomic_DNA"/>
</dbReference>
<organism evidence="1 2">
    <name type="scientific">Choristoneura fumiferana</name>
    <name type="common">Spruce budworm moth</name>
    <name type="synonym">Archips fumiferana</name>
    <dbReference type="NCBI Taxonomy" id="7141"/>
    <lineage>
        <taxon>Eukaryota</taxon>
        <taxon>Metazoa</taxon>
        <taxon>Ecdysozoa</taxon>
        <taxon>Arthropoda</taxon>
        <taxon>Hexapoda</taxon>
        <taxon>Insecta</taxon>
        <taxon>Pterygota</taxon>
        <taxon>Neoptera</taxon>
        <taxon>Endopterygota</taxon>
        <taxon>Lepidoptera</taxon>
        <taxon>Glossata</taxon>
        <taxon>Ditrysia</taxon>
        <taxon>Tortricoidea</taxon>
        <taxon>Tortricidae</taxon>
        <taxon>Tortricinae</taxon>
        <taxon>Choristoneura</taxon>
    </lineage>
</organism>
<evidence type="ECO:0000313" key="1">
    <source>
        <dbReference type="EMBL" id="KAI8433439.1"/>
    </source>
</evidence>
<accession>A0ACC0KAG9</accession>
<dbReference type="Proteomes" id="UP001064048">
    <property type="component" value="Chromosome 28"/>
</dbReference>
<proteinExistence type="predicted"/>